<protein>
    <submittedName>
        <fullName evidence="1">Uncharacterized protein</fullName>
    </submittedName>
</protein>
<sequence length="47" mass="5317">MVEKDGVIIDSIQVLRGGAEKFSFFFTDQSSDTVFIDMSKKVEQKSK</sequence>
<dbReference type="EMBL" id="JAEUAH010000021">
    <property type="protein sequence ID" value="MBM0651532.1"/>
    <property type="molecule type" value="Genomic_DNA"/>
</dbReference>
<accession>A0ABS1YYP1</accession>
<gene>
    <name evidence="1" type="ORF">JNB19_12350</name>
</gene>
<dbReference type="Proteomes" id="UP000603506">
    <property type="component" value="Unassembled WGS sequence"/>
</dbReference>
<reference evidence="1 2" key="1">
    <citation type="submission" date="2021-01" db="EMBL/GenBank/DDBJ databases">
        <title>Evidence that Capnocytophaga endodontalis is a later homotypic synonym for Capnocytophaga genospecies AHN8471, and request for opinion on proposed recognition of strain AHN8471 as type strain of the species.</title>
        <authorList>
            <person name="Nicholson A.C."/>
            <person name="Hopper C.L."/>
            <person name="Gulvik C.A."/>
            <person name="Mcquiston J.R."/>
            <person name="Lau E.F."/>
        </authorList>
    </citation>
    <scope>NUCLEOTIDE SEQUENCE [LARGE SCALE GENOMIC DNA]</scope>
    <source>
        <strain evidence="1 2">AHN9576</strain>
    </source>
</reference>
<keyword evidence="2" id="KW-1185">Reference proteome</keyword>
<organism evidence="1 2">
    <name type="scientific">Capnocytophaga genosp. AHN8471</name>
    <dbReference type="NCBI Taxonomy" id="327574"/>
    <lineage>
        <taxon>Bacteria</taxon>
        <taxon>Pseudomonadati</taxon>
        <taxon>Bacteroidota</taxon>
        <taxon>Flavobacteriia</taxon>
        <taxon>Flavobacteriales</taxon>
        <taxon>Flavobacteriaceae</taxon>
        <taxon>Capnocytophaga</taxon>
    </lineage>
</organism>
<evidence type="ECO:0000313" key="1">
    <source>
        <dbReference type="EMBL" id="MBM0651532.1"/>
    </source>
</evidence>
<dbReference type="RefSeq" id="WP_203093699.1">
    <property type="nucleotide sequence ID" value="NZ_JAESPH010000006.1"/>
</dbReference>
<name>A0ABS1YYP1_9FLAO</name>
<proteinExistence type="predicted"/>
<evidence type="ECO:0000313" key="2">
    <source>
        <dbReference type="Proteomes" id="UP000603506"/>
    </source>
</evidence>
<comment type="caution">
    <text evidence="1">The sequence shown here is derived from an EMBL/GenBank/DDBJ whole genome shotgun (WGS) entry which is preliminary data.</text>
</comment>